<dbReference type="SUPFAM" id="SSF56925">
    <property type="entry name" value="OMPA-like"/>
    <property type="match status" value="1"/>
</dbReference>
<dbReference type="GeneID" id="61750638"/>
<organism evidence="4 6">
    <name type="scientific">Aliarcobacter skirrowii CCUG 10374</name>
    <dbReference type="NCBI Taxonomy" id="1032239"/>
    <lineage>
        <taxon>Bacteria</taxon>
        <taxon>Pseudomonadati</taxon>
        <taxon>Campylobacterota</taxon>
        <taxon>Epsilonproteobacteria</taxon>
        <taxon>Campylobacterales</taxon>
        <taxon>Arcobacteraceae</taxon>
        <taxon>Aliarcobacter</taxon>
    </lineage>
</organism>
<dbReference type="Gene3D" id="2.40.160.20">
    <property type="match status" value="1"/>
</dbReference>
<evidence type="ECO:0000256" key="1">
    <source>
        <dbReference type="ARBA" id="ARBA00022729"/>
    </source>
</evidence>
<reference evidence="5 7" key="1">
    <citation type="submission" date="2017-09" db="EMBL/GenBank/DDBJ databases">
        <title>Genomics of the genus Arcobacter.</title>
        <authorList>
            <person name="Perez-Cataluna A."/>
            <person name="Figueras M.J."/>
            <person name="Salas-Masso N."/>
        </authorList>
    </citation>
    <scope>NUCLEOTIDE SEQUENCE [LARGE SCALE GENOMIC DNA]</scope>
    <source>
        <strain evidence="5 7">LMG 6621</strain>
    </source>
</reference>
<dbReference type="Proteomes" id="UP000290580">
    <property type="component" value="Unassembled WGS sequence"/>
</dbReference>
<keyword evidence="7" id="KW-1185">Reference proteome</keyword>
<evidence type="ECO:0000313" key="7">
    <source>
        <dbReference type="Proteomes" id="UP000290580"/>
    </source>
</evidence>
<accession>A0AAD0WNA3</accession>
<reference evidence="4 6" key="2">
    <citation type="submission" date="2018-08" db="EMBL/GenBank/DDBJ databases">
        <title>Complete genome of the Arcobacter skirrowii type strain LMG 6621.</title>
        <authorList>
            <person name="Miller W.G."/>
            <person name="Yee E."/>
            <person name="Bono J.L."/>
        </authorList>
    </citation>
    <scope>NUCLEOTIDE SEQUENCE [LARGE SCALE GENOMIC DNA]</scope>
    <source>
        <strain evidence="4 6">CCUG 10374</strain>
    </source>
</reference>
<dbReference type="InterPro" id="IPR011250">
    <property type="entry name" value="OMP/PagP_B-barrel"/>
</dbReference>
<evidence type="ECO:0000256" key="2">
    <source>
        <dbReference type="SAM" id="SignalP"/>
    </source>
</evidence>
<sequence>MKKITKIALAATILTSALNADVVKHFGVTAINSDVKLENADKFTEYGVNFGLTKYFDSNILLGVDASITFGNMDFSSNGQTESILMTGVAGDVKAGYSFFDRKVDLYATIGFAGQGFDNGESDSIGFGYGAGVQYNFAQHWAVAADYKKYDMDFEGLVDYDLNRVGVTVKYLF</sequence>
<evidence type="ECO:0000313" key="4">
    <source>
        <dbReference type="EMBL" id="AXX84703.1"/>
    </source>
</evidence>
<feature type="chain" id="PRO_5042161042" evidence="2">
    <location>
        <begin position="21"/>
        <end position="173"/>
    </location>
</feature>
<evidence type="ECO:0000313" key="6">
    <source>
        <dbReference type="Proteomes" id="UP000262029"/>
    </source>
</evidence>
<dbReference type="EMBL" id="NXIC01000005">
    <property type="protein sequence ID" value="RXI25430.1"/>
    <property type="molecule type" value="Genomic_DNA"/>
</dbReference>
<feature type="signal peptide" evidence="2">
    <location>
        <begin position="1"/>
        <end position="20"/>
    </location>
</feature>
<evidence type="ECO:0000313" key="5">
    <source>
        <dbReference type="EMBL" id="RXI25430.1"/>
    </source>
</evidence>
<dbReference type="Proteomes" id="UP000262029">
    <property type="component" value="Chromosome"/>
</dbReference>
<protein>
    <submittedName>
        <fullName evidence="4">Porin family protein</fullName>
    </submittedName>
</protein>
<dbReference type="InterPro" id="IPR027385">
    <property type="entry name" value="Beta-barrel_OMP"/>
</dbReference>
<proteinExistence type="predicted"/>
<dbReference type="Pfam" id="PF13505">
    <property type="entry name" value="OMP_b-brl"/>
    <property type="match status" value="1"/>
</dbReference>
<gene>
    <name evidence="4" type="ORF">ASKIR_0885</name>
    <name evidence="5" type="ORF">CP959_08370</name>
</gene>
<dbReference type="EMBL" id="CP032099">
    <property type="protein sequence ID" value="AXX84703.1"/>
    <property type="molecule type" value="Genomic_DNA"/>
</dbReference>
<evidence type="ECO:0000259" key="3">
    <source>
        <dbReference type="Pfam" id="PF13505"/>
    </source>
</evidence>
<name>A0AAD0WNA3_9BACT</name>
<feature type="domain" description="Outer membrane protein beta-barrel" evidence="3">
    <location>
        <begin position="8"/>
        <end position="173"/>
    </location>
</feature>
<dbReference type="RefSeq" id="WP_115588585.1">
    <property type="nucleotide sequence ID" value="NZ_CP032099.1"/>
</dbReference>
<dbReference type="AlphaFoldDB" id="A0AAD0WNA3"/>
<keyword evidence="1 2" id="KW-0732">Signal</keyword>